<dbReference type="InterPro" id="IPR025514">
    <property type="entry name" value="DUF4402"/>
</dbReference>
<dbReference type="STRING" id="28173.VIBNI_A0530"/>
<sequence length="150" mass="14941">MKMKSMKKLALISLAAIAPGVMAASDTFTSSIVVLEPVSISKTADLDFGSIFTDATTNVTVATTDAGAAAFTINGQTGSVVDVTVDSTALMADGSGNDIAVNSITVDNATPTLTGGTATVKIGGVADIASETTLVAGNYNGTVNITVAYQ</sequence>
<evidence type="ECO:0000313" key="3">
    <source>
        <dbReference type="Proteomes" id="UP000016895"/>
    </source>
</evidence>
<evidence type="ECO:0000313" key="2">
    <source>
        <dbReference type="EMBL" id="CCO56719.1"/>
    </source>
</evidence>
<dbReference type="PATRIC" id="fig|1260221.3.peg.504"/>
<evidence type="ECO:0008006" key="4">
    <source>
        <dbReference type="Google" id="ProtNLM"/>
    </source>
</evidence>
<dbReference type="KEGG" id="vni:VIBNI_A0530"/>
<reference evidence="2 3" key="1">
    <citation type="journal article" date="2013" name="ISME J.">
        <title>Comparative genomics of pathogenic lineages of Vibrio nigripulchritudo identifies virulence-associated traits.</title>
        <authorList>
            <person name="Goudenege D."/>
            <person name="Labreuche Y."/>
            <person name="Krin E."/>
            <person name="Ansquer D."/>
            <person name="Mangenot S."/>
            <person name="Calteau A."/>
            <person name="Medigue C."/>
            <person name="Mazel D."/>
            <person name="Polz M.F."/>
            <person name="Le Roux F."/>
        </authorList>
    </citation>
    <scope>NUCLEOTIDE SEQUENCE [LARGE SCALE GENOMIC DNA]</scope>
    <source>
        <strain evidence="3">SnF1</strain>
    </source>
</reference>
<name>U4K247_9VIBR</name>
<dbReference type="OrthoDB" id="5906401at2"/>
<dbReference type="Pfam" id="PF14352">
    <property type="entry name" value="DUF4402"/>
    <property type="match status" value="1"/>
</dbReference>
<protein>
    <recommendedName>
        <fullName evidence="4">DUF4402 domain-containing protein</fullName>
    </recommendedName>
</protein>
<feature type="signal peptide" evidence="1">
    <location>
        <begin position="1"/>
        <end position="23"/>
    </location>
</feature>
<dbReference type="eggNOG" id="ENOG50315YN">
    <property type="taxonomic scope" value="Bacteria"/>
</dbReference>
<dbReference type="EMBL" id="FO203526">
    <property type="protein sequence ID" value="CCO56719.1"/>
    <property type="molecule type" value="Genomic_DNA"/>
</dbReference>
<feature type="chain" id="PRO_5004650756" description="DUF4402 domain-containing protein" evidence="1">
    <location>
        <begin position="24"/>
        <end position="150"/>
    </location>
</feature>
<evidence type="ECO:0000256" key="1">
    <source>
        <dbReference type="SAM" id="SignalP"/>
    </source>
</evidence>
<dbReference type="AlphaFoldDB" id="U4K247"/>
<organism evidence="2 3">
    <name type="scientific">Vibrio nigripulchritudo</name>
    <dbReference type="NCBI Taxonomy" id="28173"/>
    <lineage>
        <taxon>Bacteria</taxon>
        <taxon>Pseudomonadati</taxon>
        <taxon>Pseudomonadota</taxon>
        <taxon>Gammaproteobacteria</taxon>
        <taxon>Vibrionales</taxon>
        <taxon>Vibrionaceae</taxon>
        <taxon>Vibrio</taxon>
    </lineage>
</organism>
<dbReference type="Proteomes" id="UP000016895">
    <property type="component" value="Chromosome 1"/>
</dbReference>
<proteinExistence type="predicted"/>
<gene>
    <name evidence="2" type="ORF">VIBNI_A0530</name>
</gene>
<dbReference type="RefSeq" id="WP_022549831.1">
    <property type="nucleotide sequence ID" value="NC_022528.1"/>
</dbReference>
<keyword evidence="3" id="KW-1185">Reference proteome</keyword>
<keyword evidence="1" id="KW-0732">Signal</keyword>
<accession>U4K247</accession>